<dbReference type="InterPro" id="IPR044992">
    <property type="entry name" value="ChyE-like"/>
</dbReference>
<dbReference type="PROSITE" id="PS51273">
    <property type="entry name" value="GATASE_TYPE_1"/>
    <property type="match status" value="1"/>
</dbReference>
<dbReference type="GO" id="GO:0003922">
    <property type="term" value="F:GMP synthase (glutamine-hydrolyzing) activity"/>
    <property type="evidence" value="ECO:0007669"/>
    <property type="project" value="UniProtKB-EC"/>
</dbReference>
<dbReference type="GO" id="GO:0016740">
    <property type="term" value="F:transferase activity"/>
    <property type="evidence" value="ECO:0007669"/>
    <property type="project" value="UniProtKB-KW"/>
</dbReference>
<dbReference type="AlphaFoldDB" id="A0A170PQG2"/>
<dbReference type="SUPFAM" id="SSF52317">
    <property type="entry name" value="Class I glutamine amidotransferase-like"/>
    <property type="match status" value="1"/>
</dbReference>
<dbReference type="Pfam" id="PF00117">
    <property type="entry name" value="GATase"/>
    <property type="match status" value="1"/>
</dbReference>
<dbReference type="PANTHER" id="PTHR42695">
    <property type="entry name" value="GLUTAMINE AMIDOTRANSFERASE YLR126C-RELATED"/>
    <property type="match status" value="1"/>
</dbReference>
<keyword evidence="2" id="KW-0436">Ligase</keyword>
<dbReference type="PRINTS" id="PR00096">
    <property type="entry name" value="GATASE"/>
</dbReference>
<keyword evidence="2" id="KW-0808">Transferase</keyword>
<keyword evidence="2" id="KW-0315">Glutamine amidotransferase</keyword>
<proteinExistence type="predicted"/>
<organism evidence="2">
    <name type="scientific">hydrothermal vent metagenome</name>
    <dbReference type="NCBI Taxonomy" id="652676"/>
    <lineage>
        <taxon>unclassified sequences</taxon>
        <taxon>metagenomes</taxon>
        <taxon>ecological metagenomes</taxon>
    </lineage>
</organism>
<evidence type="ECO:0000313" key="2">
    <source>
        <dbReference type="EMBL" id="CUS49901.1"/>
    </source>
</evidence>
<dbReference type="Gene3D" id="3.40.50.880">
    <property type="match status" value="1"/>
</dbReference>
<sequence length="238" mass="26337">MAKEILIIVHQETSNPGLVGEGLVSRGYTLDRRCPCIGDVLPAELFRYDGVVVFGGPQSANDDHIPGIRAELDWLEATVLPTEIPVLGICLGAQQIARVMGASVGPHPDGVVEIGYWEVSPTEAGQSFLSRPTMFYQWHSETFEIPDGAIHLASSGPFPGQAYVYNDRVFGIEFHPEMTRQMIDRWSSSETGSKKLSLCGAQQRDEQLENHNRFAKDSQIWLDCFLDNIFLSGLTIVD</sequence>
<accession>A0A170PQG2</accession>
<dbReference type="PANTHER" id="PTHR42695:SF5">
    <property type="entry name" value="GLUTAMINE AMIDOTRANSFERASE YLR126C-RELATED"/>
    <property type="match status" value="1"/>
</dbReference>
<dbReference type="CDD" id="cd01741">
    <property type="entry name" value="GATase1_1"/>
    <property type="match status" value="1"/>
</dbReference>
<dbReference type="EC" id="6.3.5.2" evidence="2"/>
<dbReference type="InterPro" id="IPR029062">
    <property type="entry name" value="Class_I_gatase-like"/>
</dbReference>
<evidence type="ECO:0000259" key="1">
    <source>
        <dbReference type="Pfam" id="PF00117"/>
    </source>
</evidence>
<gene>
    <name evidence="2" type="ORF">MGWOODY_XGa2978</name>
</gene>
<dbReference type="InterPro" id="IPR017926">
    <property type="entry name" value="GATASE"/>
</dbReference>
<name>A0A170PQG2_9ZZZZ</name>
<dbReference type="EMBL" id="CZRL01000008">
    <property type="protein sequence ID" value="CUS49901.1"/>
    <property type="molecule type" value="Genomic_DNA"/>
</dbReference>
<reference evidence="2" key="1">
    <citation type="submission" date="2015-10" db="EMBL/GenBank/DDBJ databases">
        <authorList>
            <person name="Gilbert D.G."/>
        </authorList>
    </citation>
    <scope>NUCLEOTIDE SEQUENCE</scope>
</reference>
<dbReference type="GO" id="GO:0005829">
    <property type="term" value="C:cytosol"/>
    <property type="evidence" value="ECO:0007669"/>
    <property type="project" value="TreeGrafter"/>
</dbReference>
<feature type="domain" description="Glutamine amidotransferase" evidence="1">
    <location>
        <begin position="45"/>
        <end position="180"/>
    </location>
</feature>
<protein>
    <submittedName>
        <fullName evidence="2">Glutamine amidotransferase class-I</fullName>
        <ecNumber evidence="2">6.3.5.2</ecNumber>
    </submittedName>
</protein>